<sequence>MEGERDNRATTSTVETVPRRSKMSQKARKSIAEFFGVAEDDEDERNAIRWEKRRLRMASSIGKGIKGETVTPSGDLTDGMPNIRDPLRRPTRFSIGTRRVSAQRSQFAVPANVIGDERKKSVFRMTVKGLQSLSSVRRDVRSKKSFQGQSFPPGSVSQAPEDSKSTDDAFSLVDDVFFDEHLASRDARGHRELAGGPSAPGWRRRPPQPLPSTPGPDTVDGIDFGLSKIKDKVIQSAMNRDKRQLGVGKFGAFAKFSTKSSAVTKDVRKQLDDLDDHSAVKNKEQKLRCW</sequence>
<accession>A0AAV4CFF1</accession>
<feature type="compositionally biased region" description="Polar residues" evidence="1">
    <location>
        <begin position="146"/>
        <end position="160"/>
    </location>
</feature>
<dbReference type="AlphaFoldDB" id="A0AAV4CFF1"/>
<gene>
    <name evidence="2" type="ORF">PoB_005801100</name>
</gene>
<dbReference type="Proteomes" id="UP000735302">
    <property type="component" value="Unassembled WGS sequence"/>
</dbReference>
<feature type="region of interest" description="Disordered" evidence="1">
    <location>
        <begin position="136"/>
        <end position="166"/>
    </location>
</feature>
<evidence type="ECO:0000313" key="2">
    <source>
        <dbReference type="EMBL" id="GFO31506.1"/>
    </source>
</evidence>
<evidence type="ECO:0000256" key="1">
    <source>
        <dbReference type="SAM" id="MobiDB-lite"/>
    </source>
</evidence>
<feature type="region of interest" description="Disordered" evidence="1">
    <location>
        <begin position="1"/>
        <end position="26"/>
    </location>
</feature>
<evidence type="ECO:0000313" key="3">
    <source>
        <dbReference type="Proteomes" id="UP000735302"/>
    </source>
</evidence>
<feature type="region of interest" description="Disordered" evidence="1">
    <location>
        <begin position="64"/>
        <end position="101"/>
    </location>
</feature>
<feature type="region of interest" description="Disordered" evidence="1">
    <location>
        <begin position="188"/>
        <end position="222"/>
    </location>
</feature>
<dbReference type="EMBL" id="BLXT01006392">
    <property type="protein sequence ID" value="GFO31506.1"/>
    <property type="molecule type" value="Genomic_DNA"/>
</dbReference>
<comment type="caution">
    <text evidence="2">The sequence shown here is derived from an EMBL/GenBank/DDBJ whole genome shotgun (WGS) entry which is preliminary data.</text>
</comment>
<proteinExistence type="predicted"/>
<reference evidence="2 3" key="1">
    <citation type="journal article" date="2021" name="Elife">
        <title>Chloroplast acquisition without the gene transfer in kleptoplastic sea slugs, Plakobranchus ocellatus.</title>
        <authorList>
            <person name="Maeda T."/>
            <person name="Takahashi S."/>
            <person name="Yoshida T."/>
            <person name="Shimamura S."/>
            <person name="Takaki Y."/>
            <person name="Nagai Y."/>
            <person name="Toyoda A."/>
            <person name="Suzuki Y."/>
            <person name="Arimoto A."/>
            <person name="Ishii H."/>
            <person name="Satoh N."/>
            <person name="Nishiyama T."/>
            <person name="Hasebe M."/>
            <person name="Maruyama T."/>
            <person name="Minagawa J."/>
            <person name="Obokata J."/>
            <person name="Shigenobu S."/>
        </authorList>
    </citation>
    <scope>NUCLEOTIDE SEQUENCE [LARGE SCALE GENOMIC DNA]</scope>
</reference>
<protein>
    <submittedName>
        <fullName evidence="2">Rhomboid-like protein</fullName>
    </submittedName>
</protein>
<name>A0AAV4CFF1_9GAST</name>
<organism evidence="2 3">
    <name type="scientific">Plakobranchus ocellatus</name>
    <dbReference type="NCBI Taxonomy" id="259542"/>
    <lineage>
        <taxon>Eukaryota</taxon>
        <taxon>Metazoa</taxon>
        <taxon>Spiralia</taxon>
        <taxon>Lophotrochozoa</taxon>
        <taxon>Mollusca</taxon>
        <taxon>Gastropoda</taxon>
        <taxon>Heterobranchia</taxon>
        <taxon>Euthyneura</taxon>
        <taxon>Panpulmonata</taxon>
        <taxon>Sacoglossa</taxon>
        <taxon>Placobranchoidea</taxon>
        <taxon>Plakobranchidae</taxon>
        <taxon>Plakobranchus</taxon>
    </lineage>
</organism>
<keyword evidence="3" id="KW-1185">Reference proteome</keyword>